<evidence type="ECO:0000259" key="7">
    <source>
        <dbReference type="Pfam" id="PF25609"/>
    </source>
</evidence>
<comment type="subcellular location">
    <subcellularLocation>
        <location evidence="1">Membrane</location>
        <topology evidence="1">Single-pass type I membrane protein</topology>
    </subcellularLocation>
</comment>
<evidence type="ECO:0000256" key="6">
    <source>
        <dbReference type="ARBA" id="ARBA00023319"/>
    </source>
</evidence>
<dbReference type="SUPFAM" id="SSF48726">
    <property type="entry name" value="Immunoglobulin"/>
    <property type="match status" value="1"/>
</dbReference>
<dbReference type="InterPro" id="IPR013783">
    <property type="entry name" value="Ig-like_fold"/>
</dbReference>
<name>A0A7R8W9Z5_9CRUS</name>
<keyword evidence="2" id="KW-0472">Membrane</keyword>
<gene>
    <name evidence="8" type="ORF">CTOB1V02_LOCUS5586</name>
</gene>
<keyword evidence="4" id="KW-0675">Receptor</keyword>
<dbReference type="Pfam" id="PF25609">
    <property type="entry name" value="Unc5_NetrinR_N"/>
    <property type="match status" value="1"/>
</dbReference>
<dbReference type="EMBL" id="OB661221">
    <property type="protein sequence ID" value="CAD7227687.1"/>
    <property type="molecule type" value="Genomic_DNA"/>
</dbReference>
<sequence length="306" mass="33786">MTDCKAVLQQAERQFLTQATPGVAVAAERRPPTVVGTGSKRLRFQIWITASRYHWFYYFFNCSRFAAAVDTQLNCLFRAALAPPGDNLASGKDPHQEGRPPPAPCSTAHSKQESPLQVLSRSAFALLSSSTPPRPSLLVCQARESSVQTRWQRPCFDSRSPVYCASSVHSLTLMSVMEQVMIMMTLVLISAAKEPSPLDILLPTDKNSPPVFLEEPADSFVFRNRPAELRCRAAHAVRLYFRCSGDWGANQQKEATYVEPSNGIRHTEAELFITKADVPTDGLVCHCVAWSTLGQTSTKKAKVVIA</sequence>
<dbReference type="Gene3D" id="2.60.40.10">
    <property type="entry name" value="Immunoglobulins"/>
    <property type="match status" value="1"/>
</dbReference>
<organism evidence="8">
    <name type="scientific">Cyprideis torosa</name>
    <dbReference type="NCBI Taxonomy" id="163714"/>
    <lineage>
        <taxon>Eukaryota</taxon>
        <taxon>Metazoa</taxon>
        <taxon>Ecdysozoa</taxon>
        <taxon>Arthropoda</taxon>
        <taxon>Crustacea</taxon>
        <taxon>Oligostraca</taxon>
        <taxon>Ostracoda</taxon>
        <taxon>Podocopa</taxon>
        <taxon>Podocopida</taxon>
        <taxon>Cytherocopina</taxon>
        <taxon>Cytheroidea</taxon>
        <taxon>Cytherideidae</taxon>
        <taxon>Cyprideis</taxon>
    </lineage>
</organism>
<dbReference type="InterPro" id="IPR036179">
    <property type="entry name" value="Ig-like_dom_sf"/>
</dbReference>
<accession>A0A7R8W9Z5</accession>
<dbReference type="OrthoDB" id="5973910at2759"/>
<evidence type="ECO:0000256" key="4">
    <source>
        <dbReference type="ARBA" id="ARBA00023170"/>
    </source>
</evidence>
<evidence type="ECO:0000256" key="3">
    <source>
        <dbReference type="ARBA" id="ARBA00023157"/>
    </source>
</evidence>
<reference evidence="8" key="1">
    <citation type="submission" date="2020-11" db="EMBL/GenBank/DDBJ databases">
        <authorList>
            <person name="Tran Van P."/>
        </authorList>
    </citation>
    <scope>NUCLEOTIDE SEQUENCE</scope>
</reference>
<dbReference type="InterPro" id="IPR057755">
    <property type="entry name" value="UNC5A-D-like_N"/>
</dbReference>
<evidence type="ECO:0000256" key="2">
    <source>
        <dbReference type="ARBA" id="ARBA00023136"/>
    </source>
</evidence>
<evidence type="ECO:0000256" key="1">
    <source>
        <dbReference type="ARBA" id="ARBA00004479"/>
    </source>
</evidence>
<keyword evidence="3" id="KW-1015">Disulfide bond</keyword>
<evidence type="ECO:0000313" key="8">
    <source>
        <dbReference type="EMBL" id="CAD7227687.1"/>
    </source>
</evidence>
<proteinExistence type="predicted"/>
<keyword evidence="5" id="KW-0325">Glycoprotein</keyword>
<feature type="domain" description="Netrin receptor UNC5A-D-like N-terminal" evidence="7">
    <location>
        <begin position="206"/>
        <end position="303"/>
    </location>
</feature>
<dbReference type="AlphaFoldDB" id="A0A7R8W9Z5"/>
<evidence type="ECO:0000256" key="5">
    <source>
        <dbReference type="ARBA" id="ARBA00023180"/>
    </source>
</evidence>
<keyword evidence="6" id="KW-0393">Immunoglobulin domain</keyword>
<protein>
    <recommendedName>
        <fullName evidence="7">Netrin receptor UNC5A-D-like N-terminal domain-containing protein</fullName>
    </recommendedName>
</protein>